<evidence type="ECO:0000256" key="6">
    <source>
        <dbReference type="ARBA" id="ARBA00022753"/>
    </source>
</evidence>
<evidence type="ECO:0000256" key="18">
    <source>
        <dbReference type="ARBA" id="ARBA00038442"/>
    </source>
</evidence>
<evidence type="ECO:0000256" key="21">
    <source>
        <dbReference type="SAM" id="Phobius"/>
    </source>
</evidence>
<proteinExistence type="inferred from homology"/>
<feature type="transmembrane region" description="Helical" evidence="21">
    <location>
        <begin position="423"/>
        <end position="447"/>
    </location>
</feature>
<sequence>MKQVCLTRRTRIFKMSDTAGKQPSIVTIFAIWNTMMGTSILSMPWALTQAGLTLGVLMMISMGFLALYSCYRILNSPSTIEGPVGCGLDYPDVCHHYFGRAGRVLCLAFSMTALGGAIIIYWVLMSNFLYNTGVFLHHKIHGLNVSTVEEFRNHSLPVLCRSLHSKPSMEVRDITNITTSTGPVAVLAVANSAWSFERLWNLRETVPLYLVVLIMPLLNFKSALFFTRFNILGTLSVLYLVVLVTVKASQWGGVHLRTTWFNSDDEYFIPEFNVNFPVMSGVLTLAYFIHNCVITLLKNNRHAHHNVRDLAVGYLLVGSTYLYVGSVVFICFPSLPPLSKRCIEQNFLDNLPSDDFMAVAARIFLLFQLTTVYPLLAYMVRVQLLTHFFGDPYPSLLHVLGLNVLLVLLGVLVARFYPNIGSIIRYSGALCGLVFVFVFPCLIHLISRRRLGSLSVPSAVFHLLVMALGVANLVAQFLV</sequence>
<feature type="transmembrane region" description="Helical" evidence="21">
    <location>
        <begin position="206"/>
        <end position="224"/>
    </location>
</feature>
<keyword evidence="8 21" id="KW-1133">Transmembrane helix</keyword>
<evidence type="ECO:0000256" key="8">
    <source>
        <dbReference type="ARBA" id="ARBA00022989"/>
    </source>
</evidence>
<evidence type="ECO:0000256" key="12">
    <source>
        <dbReference type="ARBA" id="ARBA00023180"/>
    </source>
</evidence>
<dbReference type="PANTHER" id="PTHR22950:SF244">
    <property type="entry name" value="NEUTRAL AMINO ACID TRANSPORTER 9"/>
    <property type="match status" value="1"/>
</dbReference>
<evidence type="ECO:0000256" key="4">
    <source>
        <dbReference type="ARBA" id="ARBA00022692"/>
    </source>
</evidence>
<feature type="transmembrane region" description="Helical" evidence="21">
    <location>
        <begin position="356"/>
        <end position="376"/>
    </location>
</feature>
<keyword evidence="9" id="KW-0915">Sodium</keyword>
<feature type="transmembrane region" description="Helical" evidence="21">
    <location>
        <begin position="396"/>
        <end position="417"/>
    </location>
</feature>
<feature type="transmembrane region" description="Helical" evidence="21">
    <location>
        <begin position="459"/>
        <end position="478"/>
    </location>
</feature>
<dbReference type="Proteomes" id="UP001318040">
    <property type="component" value="Unplaced"/>
</dbReference>
<feature type="transmembrane region" description="Helical" evidence="21">
    <location>
        <begin position="52"/>
        <end position="71"/>
    </location>
</feature>
<evidence type="ECO:0000256" key="13">
    <source>
        <dbReference type="ARBA" id="ARBA00023228"/>
    </source>
</evidence>
<keyword evidence="7" id="KW-0029">Amino-acid transport</keyword>
<dbReference type="InterPro" id="IPR013057">
    <property type="entry name" value="AA_transpt_TM"/>
</dbReference>
<keyword evidence="12" id="KW-0325">Glycoprotein</keyword>
<evidence type="ECO:0000256" key="1">
    <source>
        <dbReference type="ARBA" id="ARBA00004107"/>
    </source>
</evidence>
<accession>A0AAJ7SJV5</accession>
<evidence type="ECO:0000256" key="5">
    <source>
        <dbReference type="ARBA" id="ARBA00022723"/>
    </source>
</evidence>
<dbReference type="RefSeq" id="XP_032800683.1">
    <property type="nucleotide sequence ID" value="XM_032944792.1"/>
</dbReference>
<evidence type="ECO:0000256" key="10">
    <source>
        <dbReference type="ARBA" id="ARBA00023136"/>
    </source>
</evidence>
<keyword evidence="13" id="KW-0458">Lysosome</keyword>
<dbReference type="AlphaFoldDB" id="A0AAJ7SJV5"/>
<feature type="transmembrane region" description="Helical" evidence="21">
    <location>
        <begin position="309"/>
        <end position="336"/>
    </location>
</feature>
<comment type="catalytic activity">
    <reaction evidence="15">
        <text>L-glutamine(out) = L-glutamine(in)</text>
        <dbReference type="Rhea" id="RHEA:73419"/>
        <dbReference type="ChEBI" id="CHEBI:58359"/>
    </reaction>
</comment>
<evidence type="ECO:0000256" key="19">
    <source>
        <dbReference type="ARBA" id="ARBA00040233"/>
    </source>
</evidence>
<keyword evidence="10 21" id="KW-0472">Membrane</keyword>
<evidence type="ECO:0000256" key="11">
    <source>
        <dbReference type="ARBA" id="ARBA00023157"/>
    </source>
</evidence>
<comment type="catalytic activity">
    <reaction evidence="14">
        <text>L-asparagine(out) = L-asparagine(in)</text>
        <dbReference type="Rhea" id="RHEA:73423"/>
        <dbReference type="ChEBI" id="CHEBI:58048"/>
    </reaction>
</comment>
<evidence type="ECO:0000256" key="17">
    <source>
        <dbReference type="ARBA" id="ARBA00036984"/>
    </source>
</evidence>
<evidence type="ECO:0000313" key="23">
    <source>
        <dbReference type="Proteomes" id="UP001318040"/>
    </source>
</evidence>
<feature type="transmembrane region" description="Helical" evidence="21">
    <location>
        <begin position="274"/>
        <end position="297"/>
    </location>
</feature>
<organism evidence="23 24">
    <name type="scientific">Petromyzon marinus</name>
    <name type="common">Sea lamprey</name>
    <dbReference type="NCBI Taxonomy" id="7757"/>
    <lineage>
        <taxon>Eukaryota</taxon>
        <taxon>Metazoa</taxon>
        <taxon>Chordata</taxon>
        <taxon>Craniata</taxon>
        <taxon>Vertebrata</taxon>
        <taxon>Cyclostomata</taxon>
        <taxon>Hyperoartia</taxon>
        <taxon>Petromyzontiformes</taxon>
        <taxon>Petromyzontidae</taxon>
        <taxon>Petromyzon</taxon>
    </lineage>
</organism>
<dbReference type="GO" id="GO:0015179">
    <property type="term" value="F:L-amino acid transmembrane transporter activity"/>
    <property type="evidence" value="ECO:0007669"/>
    <property type="project" value="TreeGrafter"/>
</dbReference>
<feature type="transmembrane region" description="Helical" evidence="21">
    <location>
        <begin position="24"/>
        <end position="46"/>
    </location>
</feature>
<evidence type="ECO:0000256" key="16">
    <source>
        <dbReference type="ARBA" id="ARBA00036887"/>
    </source>
</evidence>
<keyword evidence="5" id="KW-0479">Metal-binding</keyword>
<keyword evidence="4 21" id="KW-0812">Transmembrane</keyword>
<dbReference type="Pfam" id="PF01490">
    <property type="entry name" value="Aa_trans"/>
    <property type="match status" value="2"/>
</dbReference>
<protein>
    <recommendedName>
        <fullName evidence="19">Neutral amino acid transporter 9</fullName>
    </recommendedName>
    <alternativeName>
        <fullName evidence="20">Solute carrier family 38 member 9</fullName>
    </alternativeName>
</protein>
<keyword evidence="6" id="KW-0967">Endosome</keyword>
<dbReference type="PANTHER" id="PTHR22950">
    <property type="entry name" value="AMINO ACID TRANSPORTER"/>
    <property type="match status" value="1"/>
</dbReference>
<gene>
    <name evidence="24 25" type="primary">LOC116937635</name>
</gene>
<evidence type="ECO:0000256" key="14">
    <source>
        <dbReference type="ARBA" id="ARBA00036663"/>
    </source>
</evidence>
<dbReference type="GO" id="GO:0005765">
    <property type="term" value="C:lysosomal membrane"/>
    <property type="evidence" value="ECO:0007669"/>
    <property type="project" value="UniProtKB-SubCell"/>
</dbReference>
<evidence type="ECO:0000259" key="22">
    <source>
        <dbReference type="Pfam" id="PF01490"/>
    </source>
</evidence>
<comment type="catalytic activity">
    <reaction evidence="16">
        <text>L-leucine(in) = L-leucine(out)</text>
        <dbReference type="Rhea" id="RHEA:73011"/>
        <dbReference type="ChEBI" id="CHEBI:57427"/>
    </reaction>
</comment>
<name>A0AAJ7SJV5_PETMA</name>
<evidence type="ECO:0000313" key="24">
    <source>
        <dbReference type="RefSeq" id="XP_032800682.1"/>
    </source>
</evidence>
<evidence type="ECO:0000256" key="15">
    <source>
        <dbReference type="ARBA" id="ARBA00036878"/>
    </source>
</evidence>
<evidence type="ECO:0000313" key="25">
    <source>
        <dbReference type="RefSeq" id="XP_032800683.1"/>
    </source>
</evidence>
<feature type="transmembrane region" description="Helical" evidence="21">
    <location>
        <begin position="231"/>
        <end position="254"/>
    </location>
</feature>
<reference evidence="24 25" key="1">
    <citation type="submission" date="2025-04" db="UniProtKB">
        <authorList>
            <consortium name="RefSeq"/>
        </authorList>
    </citation>
    <scope>IDENTIFICATION</scope>
    <source>
        <tissue evidence="24 25">Sperm</tissue>
    </source>
</reference>
<feature type="domain" description="Amino acid transporter transmembrane" evidence="22">
    <location>
        <begin position="187"/>
        <end position="450"/>
    </location>
</feature>
<evidence type="ECO:0000256" key="3">
    <source>
        <dbReference type="ARBA" id="ARBA00022448"/>
    </source>
</evidence>
<dbReference type="GO" id="GO:0046872">
    <property type="term" value="F:metal ion binding"/>
    <property type="evidence" value="ECO:0007669"/>
    <property type="project" value="UniProtKB-KW"/>
</dbReference>
<feature type="transmembrane region" description="Helical" evidence="21">
    <location>
        <begin position="104"/>
        <end position="124"/>
    </location>
</feature>
<dbReference type="GO" id="GO:0031902">
    <property type="term" value="C:late endosome membrane"/>
    <property type="evidence" value="ECO:0007669"/>
    <property type="project" value="UniProtKB-SubCell"/>
</dbReference>
<evidence type="ECO:0000256" key="20">
    <source>
        <dbReference type="ARBA" id="ARBA00042870"/>
    </source>
</evidence>
<evidence type="ECO:0000256" key="9">
    <source>
        <dbReference type="ARBA" id="ARBA00023053"/>
    </source>
</evidence>
<comment type="catalytic activity">
    <reaction evidence="17">
        <text>L-tyrosine(in) = L-tyrosine(out)</text>
        <dbReference type="Rhea" id="RHEA:68572"/>
        <dbReference type="ChEBI" id="CHEBI:58315"/>
    </reaction>
</comment>
<dbReference type="KEGG" id="pmrn:116937635"/>
<feature type="domain" description="Amino acid transporter transmembrane" evidence="22">
    <location>
        <begin position="27"/>
        <end position="136"/>
    </location>
</feature>
<dbReference type="RefSeq" id="XP_032800682.1">
    <property type="nucleotide sequence ID" value="XM_032944791.1"/>
</dbReference>
<keyword evidence="3" id="KW-0813">Transport</keyword>
<evidence type="ECO:0000256" key="7">
    <source>
        <dbReference type="ARBA" id="ARBA00022970"/>
    </source>
</evidence>
<evidence type="ECO:0000256" key="2">
    <source>
        <dbReference type="ARBA" id="ARBA00004155"/>
    </source>
</evidence>
<keyword evidence="23" id="KW-1185">Reference proteome</keyword>
<comment type="similarity">
    <text evidence="18">Belongs to the amino acid/polyamine transporter 2 family. SLC38A9 subfamily.</text>
</comment>
<keyword evidence="11" id="KW-1015">Disulfide bond</keyword>
<comment type="subcellular location">
    <subcellularLocation>
        <location evidence="1">Late endosome membrane</location>
        <topology evidence="1">Multi-pass membrane protein</topology>
    </subcellularLocation>
    <subcellularLocation>
        <location evidence="2">Lysosome membrane</location>
        <topology evidence="2">Multi-pass membrane protein</topology>
    </subcellularLocation>
</comment>